<accession>A0A1M7HL90</accession>
<dbReference type="Proteomes" id="UP000184038">
    <property type="component" value="Unassembled WGS sequence"/>
</dbReference>
<dbReference type="STRING" id="1120996.SAMN02746066_01442"/>
<dbReference type="AlphaFoldDB" id="A0A1M7HL90"/>
<dbReference type="OrthoDB" id="9788922at2"/>
<protein>
    <submittedName>
        <fullName evidence="1">8-oxo-dGTP diphosphatase</fullName>
    </submittedName>
</protein>
<name>A0A1M7HL90_9FIRM</name>
<gene>
    <name evidence="1" type="ORF">SAMN02746066_01442</name>
</gene>
<proteinExistence type="predicted"/>
<dbReference type="EMBL" id="FRCP01000008">
    <property type="protein sequence ID" value="SHM29311.1"/>
    <property type="molecule type" value="Genomic_DNA"/>
</dbReference>
<evidence type="ECO:0000313" key="1">
    <source>
        <dbReference type="EMBL" id="SHM29311.1"/>
    </source>
</evidence>
<dbReference type="RefSeq" id="WP_073285260.1">
    <property type="nucleotide sequence ID" value="NZ_FRCP01000008.1"/>
</dbReference>
<organism evidence="1 2">
    <name type="scientific">Anaerosporobacter mobilis DSM 15930</name>
    <dbReference type="NCBI Taxonomy" id="1120996"/>
    <lineage>
        <taxon>Bacteria</taxon>
        <taxon>Bacillati</taxon>
        <taxon>Bacillota</taxon>
        <taxon>Clostridia</taxon>
        <taxon>Lachnospirales</taxon>
        <taxon>Lachnospiraceae</taxon>
        <taxon>Anaerosporobacter</taxon>
    </lineage>
</organism>
<sequence>MKNHKLIDGRLLQTNKKFSALKESQKTKIAEWEYEAYKDCYLKYKKVPDKRRVDEILISVFEKIEAAEIWIPEDEIYKHYQSRHSKLLKRLKKEFSEDFQDENVTE</sequence>
<keyword evidence="2" id="KW-1185">Reference proteome</keyword>
<reference evidence="1 2" key="1">
    <citation type="submission" date="2016-11" db="EMBL/GenBank/DDBJ databases">
        <authorList>
            <person name="Jaros S."/>
            <person name="Januszkiewicz K."/>
            <person name="Wedrychowicz H."/>
        </authorList>
    </citation>
    <scope>NUCLEOTIDE SEQUENCE [LARGE SCALE GENOMIC DNA]</scope>
    <source>
        <strain evidence="1 2">DSM 15930</strain>
    </source>
</reference>
<evidence type="ECO:0000313" key="2">
    <source>
        <dbReference type="Proteomes" id="UP000184038"/>
    </source>
</evidence>